<evidence type="ECO:0000313" key="3">
    <source>
        <dbReference type="Proteomes" id="UP001165641"/>
    </source>
</evidence>
<sequence length="339" mass="36865">MADFHGNQNAARLSEDIGDVLSAIRRLIAADEGADRSISPQPAVESDLPDPITDPAEQLARRYGGEASLARRLVEAGTLGEQADRRDGPLDHDDLLSEPWPFGASANGPAAERDDQTSLGSQEHGNAETPILRHRSTHDTTDDAHEAGRNVRHAPRIVRMSRGALETVRTEDDRPPLKLEEASRVIDDRAGDSPDTSEWHSFIRARRAGCAENQGSNVVSLADQLPSAGNAPAVNIPAATTDEDEASFAEAFDWKANLTAEQPVEAVSRTEAPKVAQPEGEQATFSGIAMQSDDEIRALLRDMIQEEMHGELGQRFSRNLRAVIRREVAAAIDEQLDRL</sequence>
<name>A0ABT4Z9M0_9RHOB</name>
<feature type="region of interest" description="Disordered" evidence="1">
    <location>
        <begin position="31"/>
        <end position="57"/>
    </location>
</feature>
<proteinExistence type="predicted"/>
<dbReference type="Proteomes" id="UP001165641">
    <property type="component" value="Unassembled WGS sequence"/>
</dbReference>
<evidence type="ECO:0000313" key="2">
    <source>
        <dbReference type="EMBL" id="MDB6176043.1"/>
    </source>
</evidence>
<evidence type="ECO:0008006" key="4">
    <source>
        <dbReference type="Google" id="ProtNLM"/>
    </source>
</evidence>
<organism evidence="2 3">
    <name type="scientific">Paracoccus onchidii</name>
    <dbReference type="NCBI Taxonomy" id="3017813"/>
    <lineage>
        <taxon>Bacteria</taxon>
        <taxon>Pseudomonadati</taxon>
        <taxon>Pseudomonadota</taxon>
        <taxon>Alphaproteobacteria</taxon>
        <taxon>Rhodobacterales</taxon>
        <taxon>Paracoccaceae</taxon>
        <taxon>Paracoccus</taxon>
    </lineage>
</organism>
<reference evidence="2" key="1">
    <citation type="submission" date="2022-12" db="EMBL/GenBank/DDBJ databases">
        <title>Paracoccus onchidii sp. nov., isolated from a marine invertebrate from the South China Sea.</title>
        <authorList>
            <person name="Xu S."/>
            <person name="Liu Z."/>
            <person name="Xu Y."/>
        </authorList>
    </citation>
    <scope>NUCLEOTIDE SEQUENCE</scope>
    <source>
        <strain evidence="2">Z330</strain>
    </source>
</reference>
<evidence type="ECO:0000256" key="1">
    <source>
        <dbReference type="SAM" id="MobiDB-lite"/>
    </source>
</evidence>
<feature type="region of interest" description="Disordered" evidence="1">
    <location>
        <begin position="74"/>
        <end position="129"/>
    </location>
</feature>
<gene>
    <name evidence="2" type="ORF">PAF17_00800</name>
</gene>
<dbReference type="RefSeq" id="WP_271887173.1">
    <property type="nucleotide sequence ID" value="NZ_JAQBIE010000001.1"/>
</dbReference>
<keyword evidence="3" id="KW-1185">Reference proteome</keyword>
<comment type="caution">
    <text evidence="2">The sequence shown here is derived from an EMBL/GenBank/DDBJ whole genome shotgun (WGS) entry which is preliminary data.</text>
</comment>
<feature type="compositionally biased region" description="Basic and acidic residues" evidence="1">
    <location>
        <begin position="82"/>
        <end position="95"/>
    </location>
</feature>
<dbReference type="EMBL" id="JAQBIE010000001">
    <property type="protein sequence ID" value="MDB6176043.1"/>
    <property type="molecule type" value="Genomic_DNA"/>
</dbReference>
<accession>A0ABT4Z9M0</accession>
<protein>
    <recommendedName>
        <fullName evidence="4">DUF2497 domain-containing protein</fullName>
    </recommendedName>
</protein>